<dbReference type="AlphaFoldDB" id="A0A1F7SE79"/>
<keyword evidence="4 7" id="KW-0328">Glycosyltransferase</keyword>
<evidence type="ECO:0000256" key="2">
    <source>
        <dbReference type="ARBA" id="ARBA00002764"/>
    </source>
</evidence>
<accession>A0A1F7SE79</accession>
<evidence type="ECO:0000313" key="11">
    <source>
        <dbReference type="Proteomes" id="UP000178082"/>
    </source>
</evidence>
<dbReference type="Pfam" id="PF00534">
    <property type="entry name" value="Glycos_transf_1"/>
    <property type="match status" value="1"/>
</dbReference>
<protein>
    <recommendedName>
        <fullName evidence="7">Glycogen synthase</fullName>
        <ecNumber evidence="7">2.4.1.21</ecNumber>
    </recommendedName>
    <alternativeName>
        <fullName evidence="7">Starch [bacterial glycogen] synthase</fullName>
    </alternativeName>
</protein>
<sequence>MNILIVSSEVVPFAKTGGLADVAGALSKAINKLGNHRVAVVMPKYKMIDEKKFNLKVINKSLNIGFDSKKTSARVFCGEMEKGLLVYFIDIPEYYAREGLYQKESQDYSDNAERFAHFTKAALEACKTLNFKPDIIHCHDWQAALVPVLLKGFYKQDSFFKNTATVFTIHNIGYQGNFPPEKVSFIKFPDDFYTMSGLEFYGSINFLKGGLVFSEIINTVSKKYSQEIQTPEYGCGLDGVLKERSNDLYGIINGIDYEEWSPEKDKLIKHNFDKDDLKGKAFCKKELQKELGLRQDMKVPVIGVISRIAAQKGLDLIAEVFDSMMKMDLQFVLLGSGEKELEDFFKKASERYNGKFGVKVGFDNGLAHRIEAGADMFLMPSRYEPCGLNQIYSLSYGTVPVVRATGGLDDTITDFEEDKENGNGFKFAEASAQQMLERIKIALRYYNSKEWMKIVGNGMKADFSWDASAIKYVELYGLAVRKKTGKGAAV</sequence>
<dbReference type="Proteomes" id="UP000178082">
    <property type="component" value="Unassembled WGS sequence"/>
</dbReference>
<dbReference type="GO" id="GO:0004373">
    <property type="term" value="F:alpha-1,4-glucan glucosyltransferase (UDP-glucose donor) activity"/>
    <property type="evidence" value="ECO:0007669"/>
    <property type="project" value="InterPro"/>
</dbReference>
<dbReference type="NCBIfam" id="NF001899">
    <property type="entry name" value="PRK00654.1-2"/>
    <property type="match status" value="1"/>
</dbReference>
<proteinExistence type="inferred from homology"/>
<dbReference type="EMBL" id="MGDI01000033">
    <property type="protein sequence ID" value="OGL52089.1"/>
    <property type="molecule type" value="Genomic_DNA"/>
</dbReference>
<dbReference type="EC" id="2.4.1.21" evidence="7"/>
<evidence type="ECO:0000313" key="10">
    <source>
        <dbReference type="EMBL" id="OGL52089.1"/>
    </source>
</evidence>
<dbReference type="InterPro" id="IPR011835">
    <property type="entry name" value="GS/SS"/>
</dbReference>
<dbReference type="InterPro" id="IPR001296">
    <property type="entry name" value="Glyco_trans_1"/>
</dbReference>
<dbReference type="GO" id="GO:0005978">
    <property type="term" value="P:glycogen biosynthetic process"/>
    <property type="evidence" value="ECO:0007669"/>
    <property type="project" value="UniProtKB-UniRule"/>
</dbReference>
<dbReference type="HAMAP" id="MF_00484">
    <property type="entry name" value="Glycogen_synth"/>
    <property type="match status" value="1"/>
</dbReference>
<evidence type="ECO:0000256" key="5">
    <source>
        <dbReference type="ARBA" id="ARBA00022679"/>
    </source>
</evidence>
<evidence type="ECO:0000259" key="8">
    <source>
        <dbReference type="Pfam" id="PF00534"/>
    </source>
</evidence>
<comment type="caution">
    <text evidence="10">The sequence shown here is derived from an EMBL/GenBank/DDBJ whole genome shotgun (WGS) entry which is preliminary data.</text>
</comment>
<evidence type="ECO:0000256" key="4">
    <source>
        <dbReference type="ARBA" id="ARBA00022676"/>
    </source>
</evidence>
<comment type="function">
    <text evidence="2 7">Synthesizes alpha-1,4-glucan chains using ADP-glucose.</text>
</comment>
<feature type="domain" description="Glycosyl transferase family 1" evidence="8">
    <location>
        <begin position="296"/>
        <end position="446"/>
    </location>
</feature>
<comment type="catalytic activity">
    <reaction evidence="1 7">
        <text>[(1-&gt;4)-alpha-D-glucosyl](n) + ADP-alpha-D-glucose = [(1-&gt;4)-alpha-D-glucosyl](n+1) + ADP + H(+)</text>
        <dbReference type="Rhea" id="RHEA:18189"/>
        <dbReference type="Rhea" id="RHEA-COMP:9584"/>
        <dbReference type="Rhea" id="RHEA-COMP:9587"/>
        <dbReference type="ChEBI" id="CHEBI:15378"/>
        <dbReference type="ChEBI" id="CHEBI:15444"/>
        <dbReference type="ChEBI" id="CHEBI:57498"/>
        <dbReference type="ChEBI" id="CHEBI:456216"/>
        <dbReference type="EC" id="2.4.1.21"/>
    </reaction>
</comment>
<feature type="domain" description="Starch synthase catalytic" evidence="9">
    <location>
        <begin position="2"/>
        <end position="243"/>
    </location>
</feature>
<dbReference type="Gene3D" id="3.40.50.2000">
    <property type="entry name" value="Glycogen Phosphorylase B"/>
    <property type="match status" value="2"/>
</dbReference>
<evidence type="ECO:0000256" key="7">
    <source>
        <dbReference type="HAMAP-Rule" id="MF_00484"/>
    </source>
</evidence>
<evidence type="ECO:0000259" key="9">
    <source>
        <dbReference type="Pfam" id="PF08323"/>
    </source>
</evidence>
<evidence type="ECO:0000256" key="6">
    <source>
        <dbReference type="ARBA" id="ARBA00023056"/>
    </source>
</evidence>
<dbReference type="NCBIfam" id="TIGR02095">
    <property type="entry name" value="glgA"/>
    <property type="match status" value="1"/>
</dbReference>
<name>A0A1F7SE79_9BACT</name>
<dbReference type="Pfam" id="PF08323">
    <property type="entry name" value="Glyco_transf_5"/>
    <property type="match status" value="1"/>
</dbReference>
<gene>
    <name evidence="7" type="primary">glgA</name>
    <name evidence="10" type="ORF">A3G31_06630</name>
</gene>
<dbReference type="CDD" id="cd03791">
    <property type="entry name" value="GT5_Glycogen_synthase_DULL1-like"/>
    <property type="match status" value="1"/>
</dbReference>
<dbReference type="PANTHER" id="PTHR45825">
    <property type="entry name" value="GRANULE-BOUND STARCH SYNTHASE 1, CHLOROPLASTIC/AMYLOPLASTIC"/>
    <property type="match status" value="1"/>
</dbReference>
<evidence type="ECO:0000256" key="1">
    <source>
        <dbReference type="ARBA" id="ARBA00001478"/>
    </source>
</evidence>
<dbReference type="InterPro" id="IPR013534">
    <property type="entry name" value="Starch_synth_cat_dom"/>
</dbReference>
<keyword evidence="5 7" id="KW-0808">Transferase</keyword>
<keyword evidence="6 7" id="KW-0320">Glycogen biosynthesis</keyword>
<dbReference type="PANTHER" id="PTHR45825:SF11">
    <property type="entry name" value="ALPHA AMYLASE DOMAIN-CONTAINING PROTEIN"/>
    <property type="match status" value="1"/>
</dbReference>
<dbReference type="SUPFAM" id="SSF53756">
    <property type="entry name" value="UDP-Glycosyltransferase/glycogen phosphorylase"/>
    <property type="match status" value="1"/>
</dbReference>
<dbReference type="STRING" id="1817883.A3G31_06630"/>
<feature type="binding site" evidence="7">
    <location>
        <position position="15"/>
    </location>
    <ligand>
        <name>ADP-alpha-D-glucose</name>
        <dbReference type="ChEBI" id="CHEBI:57498"/>
    </ligand>
</feature>
<organism evidence="10 11">
    <name type="scientific">Candidatus Schekmanbacteria bacterium RIFCSPLOWO2_12_FULL_38_15</name>
    <dbReference type="NCBI Taxonomy" id="1817883"/>
    <lineage>
        <taxon>Bacteria</taxon>
        <taxon>Candidatus Schekmaniibacteriota</taxon>
    </lineage>
</organism>
<reference evidence="10 11" key="1">
    <citation type="journal article" date="2016" name="Nat. Commun.">
        <title>Thousands of microbial genomes shed light on interconnected biogeochemical processes in an aquifer system.</title>
        <authorList>
            <person name="Anantharaman K."/>
            <person name="Brown C.T."/>
            <person name="Hug L.A."/>
            <person name="Sharon I."/>
            <person name="Castelle C.J."/>
            <person name="Probst A.J."/>
            <person name="Thomas B.C."/>
            <person name="Singh A."/>
            <person name="Wilkins M.J."/>
            <person name="Karaoz U."/>
            <person name="Brodie E.L."/>
            <person name="Williams K.H."/>
            <person name="Hubbard S.S."/>
            <person name="Banfield J.F."/>
        </authorList>
    </citation>
    <scope>NUCLEOTIDE SEQUENCE [LARGE SCALE GENOMIC DNA]</scope>
</reference>
<comment type="pathway">
    <text evidence="7">Glycan biosynthesis; glycogen biosynthesis.</text>
</comment>
<evidence type="ECO:0000256" key="3">
    <source>
        <dbReference type="ARBA" id="ARBA00010281"/>
    </source>
</evidence>
<comment type="similarity">
    <text evidence="3 7">Belongs to the glycosyltransferase 1 family. Bacterial/plant glycogen synthase subfamily.</text>
</comment>
<dbReference type="GO" id="GO:0009011">
    <property type="term" value="F:alpha-1,4-glucan glucosyltransferase (ADP-glucose donor) activity"/>
    <property type="evidence" value="ECO:0007669"/>
    <property type="project" value="UniProtKB-UniRule"/>
</dbReference>
<dbReference type="UniPathway" id="UPA00164"/>